<feature type="domain" description="CARDB" evidence="1">
    <location>
        <begin position="414"/>
        <end position="521"/>
    </location>
</feature>
<dbReference type="EMBL" id="MHQK01000039">
    <property type="protein sequence ID" value="OHA01054.1"/>
    <property type="molecule type" value="Genomic_DNA"/>
</dbReference>
<sequence>MLEKAKSRTFLFPALIILAGSAIAFGVFVFSDYARVDAANVGISPQWTQETGLGSLFPACGSSSNTFPTCSGGSPTVTINWAWTPNASHAQECNLVNAGIYKGGVQVQGYAGRACNDSVTWTGGESGTVYTYNVYFLEVDGNPAIETASGSFTTPYCSTPVSVSSCSVSPATANIGEDVTWTATPQGGLALTTPKQEWVGDTTNGGWAGPPGGDTAILARRFQANENYNLKVVSLDIAKESTVTGTLWVTIESDARGVPSGSVLPNGTSPTISETQVSTYTSYGWTAFYLNNTQLVAGTNYWIVLRGSLTGPAYKIIGLDTTAADPNPGSLSLIHSWGAPAWTNTGASYGYRIYAPTYTYLWSGDAPLGGQTVNPATVQYPTDGSKSGSVTVSDGFSNASASCGAVTVNPLPEPDLIIQSPSLSPASPIVSQSVTFSGTVANTGTGAAGASQTRVRVDLNNNGWIAGEPELTNPTGALAAGGGTEAESFAPWTAVLGTHSYQICADSGSAVAESNEGNNCSAPQTFTVSNPPPQANLIVDPHSATPSSVVVGSNVTIQGRVRNQGGAGAGQSNTRLRVDIGSDGSWDTTQNAATGALASSASELEQWTLTVGSVGPRTYEICADSTGTVFESNEADNCVTGTYSGVNPPPDLIIQSPSMNPGSPLVNQAVTFQGTLLNQGGSVAGASDTRLRIDLNNDGWTAGEPEFINPAGAQGIGGMEGQSFTPWTAVFGTHSYQICADSGNAVTESDEGNNCTAFLPFSVGVPVLSISLSASPPSPGIAPFSTTLTPEITSYTGNPSDTINYSLWWNCSQTTTNVGTAEAACGALPAPSVGNCAENSVGYKCNAVNSTSRSVPHTYATPTGSPFSPKVIIERDSAAPKEARIPITVSWPAIGGSCAVPPFADVGDTVIWSALGTGGDGNYTYEWYSMTGSPSPATCAGQPSLACQNFTTSYSTTGTKSGNVRIRSAGLTPYETACSNSIVISGKIISFGGTPPVIFSGGTATLSWTTTGYSNNQCTITGGGSSWILSTLLGRPPAGGSVTTPALTTTTTYRITCDDGTGPEWRDATIIVASPPTIIEIPP</sequence>
<evidence type="ECO:0000259" key="1">
    <source>
        <dbReference type="Pfam" id="PF07705"/>
    </source>
</evidence>
<dbReference type="AlphaFoldDB" id="A0A1G2KP80"/>
<dbReference type="InterPro" id="IPR013783">
    <property type="entry name" value="Ig-like_fold"/>
</dbReference>
<accession>A0A1G2KP80</accession>
<dbReference type="Gene3D" id="2.60.40.10">
    <property type="entry name" value="Immunoglobulins"/>
    <property type="match status" value="3"/>
</dbReference>
<reference evidence="2 3" key="1">
    <citation type="journal article" date="2016" name="Nat. Commun.">
        <title>Thousands of microbial genomes shed light on interconnected biogeochemical processes in an aquifer system.</title>
        <authorList>
            <person name="Anantharaman K."/>
            <person name="Brown C.T."/>
            <person name="Hug L.A."/>
            <person name="Sharon I."/>
            <person name="Castelle C.J."/>
            <person name="Probst A.J."/>
            <person name="Thomas B.C."/>
            <person name="Singh A."/>
            <person name="Wilkins M.J."/>
            <person name="Karaoz U."/>
            <person name="Brodie E.L."/>
            <person name="Williams K.H."/>
            <person name="Hubbard S.S."/>
            <person name="Banfield J.F."/>
        </authorList>
    </citation>
    <scope>NUCLEOTIDE SEQUENCE [LARGE SCALE GENOMIC DNA]</scope>
</reference>
<gene>
    <name evidence="2" type="ORF">A3C12_00685</name>
</gene>
<dbReference type="Pfam" id="PF07705">
    <property type="entry name" value="CARDB"/>
    <property type="match status" value="3"/>
</dbReference>
<dbReference type="Proteomes" id="UP000178710">
    <property type="component" value="Unassembled WGS sequence"/>
</dbReference>
<proteinExistence type="predicted"/>
<evidence type="ECO:0000313" key="2">
    <source>
        <dbReference type="EMBL" id="OHA01054.1"/>
    </source>
</evidence>
<dbReference type="InterPro" id="IPR011635">
    <property type="entry name" value="CARDB"/>
</dbReference>
<protein>
    <recommendedName>
        <fullName evidence="1">CARDB domain-containing protein</fullName>
    </recommendedName>
</protein>
<name>A0A1G2KP80_9BACT</name>
<feature type="domain" description="CARDB" evidence="1">
    <location>
        <begin position="535"/>
        <end position="640"/>
    </location>
</feature>
<evidence type="ECO:0000313" key="3">
    <source>
        <dbReference type="Proteomes" id="UP000178710"/>
    </source>
</evidence>
<organism evidence="2 3">
    <name type="scientific">Candidatus Sungbacteria bacterium RIFCSPHIGHO2_02_FULL_49_20</name>
    <dbReference type="NCBI Taxonomy" id="1802272"/>
    <lineage>
        <taxon>Bacteria</taxon>
        <taxon>Candidatus Sungiibacteriota</taxon>
    </lineage>
</organism>
<feature type="domain" description="CARDB" evidence="1">
    <location>
        <begin position="650"/>
        <end position="756"/>
    </location>
</feature>
<comment type="caution">
    <text evidence="2">The sequence shown here is derived from an EMBL/GenBank/DDBJ whole genome shotgun (WGS) entry which is preliminary data.</text>
</comment>